<name>A0A835RTT4_VANPL</name>
<gene>
    <name evidence="1" type="ORF">HPP92_002877</name>
</gene>
<dbReference type="Proteomes" id="UP000636800">
    <property type="component" value="Chromosome 1"/>
</dbReference>
<protein>
    <submittedName>
        <fullName evidence="1">Uncharacterized protein</fullName>
    </submittedName>
</protein>
<dbReference type="EMBL" id="JADCNL010000001">
    <property type="protein sequence ID" value="KAG0498186.1"/>
    <property type="molecule type" value="Genomic_DNA"/>
</dbReference>
<dbReference type="AlphaFoldDB" id="A0A835RTT4"/>
<comment type="caution">
    <text evidence="1">The sequence shown here is derived from an EMBL/GenBank/DDBJ whole genome shotgun (WGS) entry which is preliminary data.</text>
</comment>
<reference evidence="1 2" key="1">
    <citation type="journal article" date="2020" name="Nat. Food">
        <title>A phased Vanilla planifolia genome enables genetic improvement of flavour and production.</title>
        <authorList>
            <person name="Hasing T."/>
            <person name="Tang H."/>
            <person name="Brym M."/>
            <person name="Khazi F."/>
            <person name="Huang T."/>
            <person name="Chambers A.H."/>
        </authorList>
    </citation>
    <scope>NUCLEOTIDE SEQUENCE [LARGE SCALE GENOMIC DNA]</scope>
    <source>
        <tissue evidence="1">Leaf</tissue>
    </source>
</reference>
<accession>A0A835RTT4</accession>
<keyword evidence="2" id="KW-1185">Reference proteome</keyword>
<sequence length="142" mass="16238">MSLASRRNQNRRGSRSFKTLPLATHRRRRLATPGQAAVSRLWRENFLLERILRLRFYLEDRWTSPQTSRGVAHFPGWAQFFVDFPKPRVETAAAAESRLRLVVVTVEGCRNREGGGVSVDGIVQPELITLPSREEVVRPDAE</sequence>
<evidence type="ECO:0000313" key="1">
    <source>
        <dbReference type="EMBL" id="KAG0498186.1"/>
    </source>
</evidence>
<organism evidence="1 2">
    <name type="scientific">Vanilla planifolia</name>
    <name type="common">Vanilla</name>
    <dbReference type="NCBI Taxonomy" id="51239"/>
    <lineage>
        <taxon>Eukaryota</taxon>
        <taxon>Viridiplantae</taxon>
        <taxon>Streptophyta</taxon>
        <taxon>Embryophyta</taxon>
        <taxon>Tracheophyta</taxon>
        <taxon>Spermatophyta</taxon>
        <taxon>Magnoliopsida</taxon>
        <taxon>Liliopsida</taxon>
        <taxon>Asparagales</taxon>
        <taxon>Orchidaceae</taxon>
        <taxon>Vanilloideae</taxon>
        <taxon>Vanilleae</taxon>
        <taxon>Vanilla</taxon>
    </lineage>
</organism>
<proteinExistence type="predicted"/>
<evidence type="ECO:0000313" key="2">
    <source>
        <dbReference type="Proteomes" id="UP000636800"/>
    </source>
</evidence>